<feature type="compositionally biased region" description="Polar residues" evidence="1">
    <location>
        <begin position="39"/>
        <end position="50"/>
    </location>
</feature>
<name>A0ABR3EXI0_9AGAR</name>
<dbReference type="Proteomes" id="UP001465976">
    <property type="component" value="Unassembled WGS sequence"/>
</dbReference>
<feature type="compositionally biased region" description="Acidic residues" evidence="1">
    <location>
        <begin position="1"/>
        <end position="12"/>
    </location>
</feature>
<dbReference type="EMBL" id="JBAHYK010001541">
    <property type="protein sequence ID" value="KAL0567613.1"/>
    <property type="molecule type" value="Genomic_DNA"/>
</dbReference>
<comment type="caution">
    <text evidence="3">The sequence shown here is derived from an EMBL/GenBank/DDBJ whole genome shotgun (WGS) entry which is preliminary data.</text>
</comment>
<accession>A0ABR3EXI0</accession>
<feature type="compositionally biased region" description="Polar residues" evidence="1">
    <location>
        <begin position="74"/>
        <end position="84"/>
    </location>
</feature>
<dbReference type="Gene3D" id="3.40.970.10">
    <property type="entry name" value="Ribonuclease H1, N-terminal domain"/>
    <property type="match status" value="1"/>
</dbReference>
<evidence type="ECO:0000313" key="4">
    <source>
        <dbReference type="Proteomes" id="UP001465976"/>
    </source>
</evidence>
<feature type="domain" description="Ribonuclease H1 N-terminal" evidence="2">
    <location>
        <begin position="119"/>
        <end position="159"/>
    </location>
</feature>
<evidence type="ECO:0000259" key="2">
    <source>
        <dbReference type="Pfam" id="PF01693"/>
    </source>
</evidence>
<sequence>MSEADSDNPDDDFTIRFASDSSEDEQHTITPPPSPTLVVRSTSSRMQPLPTSSCASTISRSISTVSSITNSSSPAGRQNSGNTTAYQSDPEIIAYYRAQYDNQVAPLESFHPTPKAKTYYAVVVGGCVGVYSSWDAEVAPYTQGYSGAIFDGHRRFHQAWLQYYKAYEGRLVRIIHQNGDDIAPAVFHMQEALAMSMGAVSLS</sequence>
<dbReference type="SUPFAM" id="SSF55658">
    <property type="entry name" value="L9 N-domain-like"/>
    <property type="match status" value="1"/>
</dbReference>
<feature type="region of interest" description="Disordered" evidence="1">
    <location>
        <begin position="65"/>
        <end position="84"/>
    </location>
</feature>
<reference evidence="3 4" key="1">
    <citation type="submission" date="2024-02" db="EMBL/GenBank/DDBJ databases">
        <title>A draft genome for the cacao thread blight pathogen Marasmius crinis-equi.</title>
        <authorList>
            <person name="Cohen S.P."/>
            <person name="Baruah I.K."/>
            <person name="Amoako-Attah I."/>
            <person name="Bukari Y."/>
            <person name="Meinhardt L.W."/>
            <person name="Bailey B.A."/>
        </authorList>
    </citation>
    <scope>NUCLEOTIDE SEQUENCE [LARGE SCALE GENOMIC DNA]</scope>
    <source>
        <strain evidence="3 4">GH-76</strain>
    </source>
</reference>
<dbReference type="Pfam" id="PF01693">
    <property type="entry name" value="Cauli_VI"/>
    <property type="match status" value="1"/>
</dbReference>
<dbReference type="InterPro" id="IPR011320">
    <property type="entry name" value="RNase_H1_N"/>
</dbReference>
<gene>
    <name evidence="3" type="ORF">V5O48_014378</name>
</gene>
<feature type="region of interest" description="Disordered" evidence="1">
    <location>
        <begin position="1"/>
        <end position="57"/>
    </location>
</feature>
<dbReference type="InterPro" id="IPR037056">
    <property type="entry name" value="RNase_H1_N_sf"/>
</dbReference>
<keyword evidence="4" id="KW-1185">Reference proteome</keyword>
<evidence type="ECO:0000256" key="1">
    <source>
        <dbReference type="SAM" id="MobiDB-lite"/>
    </source>
</evidence>
<protein>
    <recommendedName>
        <fullName evidence="2">Ribonuclease H1 N-terminal domain-containing protein</fullName>
    </recommendedName>
</protein>
<proteinExistence type="predicted"/>
<dbReference type="InterPro" id="IPR009027">
    <property type="entry name" value="Ribosomal_bL9/RNase_H1_N"/>
</dbReference>
<evidence type="ECO:0000313" key="3">
    <source>
        <dbReference type="EMBL" id="KAL0567613.1"/>
    </source>
</evidence>
<organism evidence="3 4">
    <name type="scientific">Marasmius crinis-equi</name>
    <dbReference type="NCBI Taxonomy" id="585013"/>
    <lineage>
        <taxon>Eukaryota</taxon>
        <taxon>Fungi</taxon>
        <taxon>Dikarya</taxon>
        <taxon>Basidiomycota</taxon>
        <taxon>Agaricomycotina</taxon>
        <taxon>Agaricomycetes</taxon>
        <taxon>Agaricomycetidae</taxon>
        <taxon>Agaricales</taxon>
        <taxon>Marasmiineae</taxon>
        <taxon>Marasmiaceae</taxon>
        <taxon>Marasmius</taxon>
    </lineage>
</organism>